<dbReference type="SUPFAM" id="SSF48371">
    <property type="entry name" value="ARM repeat"/>
    <property type="match status" value="1"/>
</dbReference>
<proteinExistence type="predicted"/>
<reference evidence="3" key="1">
    <citation type="submission" date="2016-10" db="EMBL/GenBank/DDBJ databases">
        <title>Sequence of Gallionella enrichment culture.</title>
        <authorList>
            <person name="Poehlein A."/>
            <person name="Muehling M."/>
            <person name="Daniel R."/>
        </authorList>
    </citation>
    <scope>NUCLEOTIDE SEQUENCE</scope>
</reference>
<comment type="caution">
    <text evidence="3">The sequence shown here is derived from an EMBL/GenBank/DDBJ whole genome shotgun (WGS) entry which is preliminary data.</text>
</comment>
<sequence length="281" mass="30588">MNCQRVHDTQLARLDGTLPPDESADFDRHLQTCEACRNDYASLALTVGTLDRMPAEEPGPALRTRFFAMLDDELARESRGALQPSRTPARWSMLFGLRTALQAGFALAVFAAGLFLGARFLAHAPAAVKSDDTHRELADLRSKVDSMSQLVAYALARQQPDNARLRAVADDIQRGNLDASKLSQLVATLAFDPSVNVRLSALEALYAHADQPIAREGVVAALPRERSPLVQLAMVDFLAAVRDRSAVPALRTLAQDNSTDQNVRAAADVALARISPFPYRS</sequence>
<keyword evidence="1" id="KW-0472">Membrane</keyword>
<dbReference type="InterPro" id="IPR041916">
    <property type="entry name" value="Anti_sigma_zinc_sf"/>
</dbReference>
<dbReference type="InterPro" id="IPR016024">
    <property type="entry name" value="ARM-type_fold"/>
</dbReference>
<keyword evidence="1" id="KW-0812">Transmembrane</keyword>
<feature type="domain" description="Putative zinc-finger" evidence="2">
    <location>
        <begin position="12"/>
        <end position="37"/>
    </location>
</feature>
<dbReference type="EMBL" id="MLJW01000044">
    <property type="protein sequence ID" value="OIR06303.1"/>
    <property type="molecule type" value="Genomic_DNA"/>
</dbReference>
<dbReference type="InterPro" id="IPR011989">
    <property type="entry name" value="ARM-like"/>
</dbReference>
<evidence type="ECO:0000259" key="2">
    <source>
        <dbReference type="Pfam" id="PF13490"/>
    </source>
</evidence>
<gene>
    <name evidence="3" type="ORF">GALL_114930</name>
</gene>
<accession>A0A1J5SD51</accession>
<keyword evidence="1" id="KW-1133">Transmembrane helix</keyword>
<protein>
    <recommendedName>
        <fullName evidence="2">Putative zinc-finger domain-containing protein</fullName>
    </recommendedName>
</protein>
<organism evidence="3">
    <name type="scientific">mine drainage metagenome</name>
    <dbReference type="NCBI Taxonomy" id="410659"/>
    <lineage>
        <taxon>unclassified sequences</taxon>
        <taxon>metagenomes</taxon>
        <taxon>ecological metagenomes</taxon>
    </lineage>
</organism>
<dbReference type="Gene3D" id="1.10.10.1320">
    <property type="entry name" value="Anti-sigma factor, zinc-finger domain"/>
    <property type="match status" value="1"/>
</dbReference>
<feature type="transmembrane region" description="Helical" evidence="1">
    <location>
        <begin position="100"/>
        <end position="122"/>
    </location>
</feature>
<evidence type="ECO:0000256" key="1">
    <source>
        <dbReference type="SAM" id="Phobius"/>
    </source>
</evidence>
<dbReference type="Pfam" id="PF13490">
    <property type="entry name" value="zf-HC2"/>
    <property type="match status" value="1"/>
</dbReference>
<dbReference type="Gene3D" id="1.25.10.10">
    <property type="entry name" value="Leucine-rich Repeat Variant"/>
    <property type="match status" value="1"/>
</dbReference>
<dbReference type="AlphaFoldDB" id="A0A1J5SD51"/>
<evidence type="ECO:0000313" key="3">
    <source>
        <dbReference type="EMBL" id="OIR06303.1"/>
    </source>
</evidence>
<name>A0A1J5SD51_9ZZZZ</name>
<dbReference type="InterPro" id="IPR027383">
    <property type="entry name" value="Znf_put"/>
</dbReference>